<evidence type="ECO:0000259" key="3">
    <source>
        <dbReference type="Pfam" id="PF22725"/>
    </source>
</evidence>
<dbReference type="Proteomes" id="UP001595478">
    <property type="component" value="Unassembled WGS sequence"/>
</dbReference>
<evidence type="ECO:0000313" key="4">
    <source>
        <dbReference type="EMBL" id="MFC3120697.1"/>
    </source>
</evidence>
<dbReference type="InterPro" id="IPR051317">
    <property type="entry name" value="Gfo/Idh/MocA_oxidoreduct"/>
</dbReference>
<accession>A0ABV7FPC8</accession>
<evidence type="ECO:0000313" key="5">
    <source>
        <dbReference type="Proteomes" id="UP001595478"/>
    </source>
</evidence>
<dbReference type="SUPFAM" id="SSF55347">
    <property type="entry name" value="Glyceraldehyde-3-phosphate dehydrogenase-like, C-terminal domain"/>
    <property type="match status" value="1"/>
</dbReference>
<keyword evidence="1" id="KW-0732">Signal</keyword>
<dbReference type="Pfam" id="PF22725">
    <property type="entry name" value="GFO_IDH_MocA_C3"/>
    <property type="match status" value="1"/>
</dbReference>
<dbReference type="RefSeq" id="WP_376918828.1">
    <property type="nucleotide sequence ID" value="NZ_JBHRSW010000005.1"/>
</dbReference>
<name>A0ABV7FPC8_9ALTE</name>
<evidence type="ECO:0000256" key="1">
    <source>
        <dbReference type="ARBA" id="ARBA00022729"/>
    </source>
</evidence>
<dbReference type="InterPro" id="IPR055170">
    <property type="entry name" value="GFO_IDH_MocA-like_dom"/>
</dbReference>
<dbReference type="SUPFAM" id="SSF51735">
    <property type="entry name" value="NAD(P)-binding Rossmann-fold domains"/>
    <property type="match status" value="1"/>
</dbReference>
<protein>
    <submittedName>
        <fullName evidence="4">Gfo/Idh/MocA family protein</fullName>
    </submittedName>
</protein>
<organism evidence="4 5">
    <name type="scientific">Agaribacter flavus</name>
    <dbReference type="NCBI Taxonomy" id="1902781"/>
    <lineage>
        <taxon>Bacteria</taxon>
        <taxon>Pseudomonadati</taxon>
        <taxon>Pseudomonadota</taxon>
        <taxon>Gammaproteobacteria</taxon>
        <taxon>Alteromonadales</taxon>
        <taxon>Alteromonadaceae</taxon>
        <taxon>Agaribacter</taxon>
    </lineage>
</organism>
<dbReference type="InterPro" id="IPR000683">
    <property type="entry name" value="Gfo/Idh/MocA-like_OxRdtase_N"/>
</dbReference>
<gene>
    <name evidence="4" type="ORF">ACFOHL_03620</name>
</gene>
<feature type="domain" description="Gfo/Idh/MocA-like oxidoreductase N-terminal" evidence="2">
    <location>
        <begin position="8"/>
        <end position="138"/>
    </location>
</feature>
<sequence length="390" mass="42561">MSVQHRKIRMGMVGGGEGAFIGVVHRLAANLDGVIELVCGAFSRDAENCKRTGRALCLDDSRCYTSYAEMFEAEKALPSEQRMEFVAVVTPNHLHFDVAKQALESGFHVLSDKPATFSLAEANALEKIVAKTGLLYGLTHTYLGYPLVKHAKQLVQDGALGKVTKVVSHYHQGWLATPPSEDNKQAEWRLDPKTAGISCCMGDIGVHAANLVEYITQDEITELCADLTSTVEGRVLDDDGCVIFKTKQGAKGIISASQICVGDENDLSIKVYGDKASLFWRQEEPNSLWVKYQNAPSQLLRVGVGELSSEAQAAIRTPAGHPEGYIEAFANIYKDFAKQVAIFGSDGLDEAEVPGIEHAVRGMAFIENVVYASQSEQKWHTLVLDANELK</sequence>
<comment type="caution">
    <text evidence="4">The sequence shown here is derived from an EMBL/GenBank/DDBJ whole genome shotgun (WGS) entry which is preliminary data.</text>
</comment>
<dbReference type="PANTHER" id="PTHR43708:SF3">
    <property type="entry name" value="OXIDOREDUCTASE"/>
    <property type="match status" value="1"/>
</dbReference>
<dbReference type="Gene3D" id="3.40.50.720">
    <property type="entry name" value="NAD(P)-binding Rossmann-like Domain"/>
    <property type="match status" value="1"/>
</dbReference>
<dbReference type="Pfam" id="PF01408">
    <property type="entry name" value="GFO_IDH_MocA"/>
    <property type="match status" value="1"/>
</dbReference>
<keyword evidence="5" id="KW-1185">Reference proteome</keyword>
<dbReference type="EMBL" id="JBHRSW010000005">
    <property type="protein sequence ID" value="MFC3120697.1"/>
    <property type="molecule type" value="Genomic_DNA"/>
</dbReference>
<reference evidence="5" key="1">
    <citation type="journal article" date="2019" name="Int. J. Syst. Evol. Microbiol.">
        <title>The Global Catalogue of Microorganisms (GCM) 10K type strain sequencing project: providing services to taxonomists for standard genome sequencing and annotation.</title>
        <authorList>
            <consortium name="The Broad Institute Genomics Platform"/>
            <consortium name="The Broad Institute Genome Sequencing Center for Infectious Disease"/>
            <person name="Wu L."/>
            <person name="Ma J."/>
        </authorList>
    </citation>
    <scope>NUCLEOTIDE SEQUENCE [LARGE SCALE GENOMIC DNA]</scope>
    <source>
        <strain evidence="5">KCTC 52473</strain>
    </source>
</reference>
<dbReference type="PANTHER" id="PTHR43708">
    <property type="entry name" value="CONSERVED EXPRESSED OXIDOREDUCTASE (EUROFUNG)"/>
    <property type="match status" value="1"/>
</dbReference>
<feature type="domain" description="GFO/IDH/MocA-like oxidoreductase" evidence="3">
    <location>
        <begin position="149"/>
        <end position="278"/>
    </location>
</feature>
<dbReference type="InterPro" id="IPR036291">
    <property type="entry name" value="NAD(P)-bd_dom_sf"/>
</dbReference>
<evidence type="ECO:0000259" key="2">
    <source>
        <dbReference type="Pfam" id="PF01408"/>
    </source>
</evidence>
<dbReference type="Gene3D" id="3.30.360.10">
    <property type="entry name" value="Dihydrodipicolinate Reductase, domain 2"/>
    <property type="match status" value="1"/>
</dbReference>
<proteinExistence type="predicted"/>